<feature type="transmembrane region" description="Helical" evidence="6">
    <location>
        <begin position="275"/>
        <end position="296"/>
    </location>
</feature>
<keyword evidence="2 6" id="KW-0812">Transmembrane</keyword>
<feature type="transmembrane region" description="Helical" evidence="6">
    <location>
        <begin position="316"/>
        <end position="336"/>
    </location>
</feature>
<evidence type="ECO:0000256" key="2">
    <source>
        <dbReference type="ARBA" id="ARBA00022692"/>
    </source>
</evidence>
<dbReference type="Proteomes" id="UP001140217">
    <property type="component" value="Unassembled WGS sequence"/>
</dbReference>
<keyword evidence="8" id="KW-1185">Reference proteome</keyword>
<sequence>MHGRALVGVAASVAGSVGHSLGMTLQKRAHVRAVARRGLELELGGQRGRRRQQHVWRERQWQAGLVLYLGSSTVPPAVALSILPVFVAAPLAAVGLVANAGFAWWLLGSRFTGADAMGTLMVAAGCACVAVFGAIDEPLLSLAELLRLFRRPLYVAFSALFWLAVAALVAAELRWRRRYARLAHLAAGAQPSSPPATATAAAASSPAVPLAAVHCADETEPLLPPSPSSCAAGAKGQPQEQPDAGAIYRAYVLSAGEEALGCELKAGRGAQAARGVSGMLSAVVSGLICSQTLVLAKSGVGLVALAVRGDMQLGDPLAAAIVAGLVLTATANLYYIQRALSLCSTLTVVPLSFCSSSLAALLTSLVYFDQLRLLTPLQLAMIAAGTVMLGLGVLLLSLKGDRLQQAHLDQD</sequence>
<feature type="region of interest" description="Disordered" evidence="5">
    <location>
        <begin position="221"/>
        <end position="241"/>
    </location>
</feature>
<dbReference type="GO" id="GO:0016020">
    <property type="term" value="C:membrane"/>
    <property type="evidence" value="ECO:0007669"/>
    <property type="project" value="UniProtKB-SubCell"/>
</dbReference>
<dbReference type="InterPro" id="IPR037185">
    <property type="entry name" value="EmrE-like"/>
</dbReference>
<dbReference type="GO" id="GO:0015095">
    <property type="term" value="F:magnesium ion transmembrane transporter activity"/>
    <property type="evidence" value="ECO:0007669"/>
    <property type="project" value="InterPro"/>
</dbReference>
<protein>
    <recommendedName>
        <fullName evidence="9">Magnesium transporter</fullName>
    </recommendedName>
</protein>
<dbReference type="AlphaFoldDB" id="A0A9W8HKJ4"/>
<dbReference type="EMBL" id="JANBUL010000038">
    <property type="protein sequence ID" value="KAJ2783855.1"/>
    <property type="molecule type" value="Genomic_DNA"/>
</dbReference>
<dbReference type="Pfam" id="PF05653">
    <property type="entry name" value="Mg_trans_NIPA"/>
    <property type="match status" value="1"/>
</dbReference>
<evidence type="ECO:0000313" key="8">
    <source>
        <dbReference type="Proteomes" id="UP001140217"/>
    </source>
</evidence>
<gene>
    <name evidence="7" type="ORF">H4R18_001463</name>
</gene>
<dbReference type="OrthoDB" id="2504919at2759"/>
<keyword evidence="4 6" id="KW-0472">Membrane</keyword>
<proteinExistence type="predicted"/>
<name>A0A9W8HKJ4_9FUNG</name>
<feature type="transmembrane region" description="Helical" evidence="6">
    <location>
        <begin position="114"/>
        <end position="133"/>
    </location>
</feature>
<dbReference type="InterPro" id="IPR008521">
    <property type="entry name" value="Mg_trans_NIPA"/>
</dbReference>
<feature type="transmembrane region" description="Helical" evidence="6">
    <location>
        <begin position="348"/>
        <end position="367"/>
    </location>
</feature>
<dbReference type="PANTHER" id="PTHR12570:SF86">
    <property type="entry name" value="ADR321CP"/>
    <property type="match status" value="1"/>
</dbReference>
<evidence type="ECO:0000256" key="1">
    <source>
        <dbReference type="ARBA" id="ARBA00004141"/>
    </source>
</evidence>
<feature type="transmembrane region" description="Helical" evidence="6">
    <location>
        <begin position="153"/>
        <end position="171"/>
    </location>
</feature>
<dbReference type="SUPFAM" id="SSF103481">
    <property type="entry name" value="Multidrug resistance efflux transporter EmrE"/>
    <property type="match status" value="1"/>
</dbReference>
<dbReference type="PANTHER" id="PTHR12570">
    <property type="match status" value="1"/>
</dbReference>
<evidence type="ECO:0000313" key="7">
    <source>
        <dbReference type="EMBL" id="KAJ2783855.1"/>
    </source>
</evidence>
<organism evidence="7 8">
    <name type="scientific">Coemansia javaensis</name>
    <dbReference type="NCBI Taxonomy" id="2761396"/>
    <lineage>
        <taxon>Eukaryota</taxon>
        <taxon>Fungi</taxon>
        <taxon>Fungi incertae sedis</taxon>
        <taxon>Zoopagomycota</taxon>
        <taxon>Kickxellomycotina</taxon>
        <taxon>Kickxellomycetes</taxon>
        <taxon>Kickxellales</taxon>
        <taxon>Kickxellaceae</taxon>
        <taxon>Coemansia</taxon>
    </lineage>
</organism>
<keyword evidence="3 6" id="KW-1133">Transmembrane helix</keyword>
<evidence type="ECO:0000256" key="3">
    <source>
        <dbReference type="ARBA" id="ARBA00022989"/>
    </source>
</evidence>
<feature type="transmembrane region" description="Helical" evidence="6">
    <location>
        <begin position="77"/>
        <end position="107"/>
    </location>
</feature>
<evidence type="ECO:0000256" key="6">
    <source>
        <dbReference type="SAM" id="Phobius"/>
    </source>
</evidence>
<accession>A0A9W8HKJ4</accession>
<evidence type="ECO:0008006" key="9">
    <source>
        <dbReference type="Google" id="ProtNLM"/>
    </source>
</evidence>
<evidence type="ECO:0000256" key="4">
    <source>
        <dbReference type="ARBA" id="ARBA00023136"/>
    </source>
</evidence>
<reference evidence="7" key="1">
    <citation type="submission" date="2022-07" db="EMBL/GenBank/DDBJ databases">
        <title>Phylogenomic reconstructions and comparative analyses of Kickxellomycotina fungi.</title>
        <authorList>
            <person name="Reynolds N.K."/>
            <person name="Stajich J.E."/>
            <person name="Barry K."/>
            <person name="Grigoriev I.V."/>
            <person name="Crous P."/>
            <person name="Smith M.E."/>
        </authorList>
    </citation>
    <scope>NUCLEOTIDE SEQUENCE</scope>
    <source>
        <strain evidence="7">NBRC 105414</strain>
    </source>
</reference>
<comment type="subcellular location">
    <subcellularLocation>
        <location evidence="1">Membrane</location>
        <topology evidence="1">Multi-pass membrane protein</topology>
    </subcellularLocation>
</comment>
<evidence type="ECO:0000256" key="5">
    <source>
        <dbReference type="SAM" id="MobiDB-lite"/>
    </source>
</evidence>
<comment type="caution">
    <text evidence="7">The sequence shown here is derived from an EMBL/GenBank/DDBJ whole genome shotgun (WGS) entry which is preliminary data.</text>
</comment>
<feature type="transmembrane region" description="Helical" evidence="6">
    <location>
        <begin position="379"/>
        <end position="398"/>
    </location>
</feature>